<keyword evidence="2" id="KW-0597">Phosphoprotein</keyword>
<evidence type="ECO:0000259" key="5">
    <source>
        <dbReference type="Pfam" id="PF20723"/>
    </source>
</evidence>
<dbReference type="GO" id="GO:0061630">
    <property type="term" value="F:ubiquitin protein ligase activity"/>
    <property type="evidence" value="ECO:0007669"/>
    <property type="project" value="InterPro"/>
</dbReference>
<dbReference type="PANTHER" id="PTHR12098:SF2">
    <property type="entry name" value="PROTEIN PELLINO"/>
    <property type="match status" value="1"/>
</dbReference>
<evidence type="ECO:0000313" key="7">
    <source>
        <dbReference type="Proteomes" id="UP001231518"/>
    </source>
</evidence>
<comment type="caution">
    <text evidence="6">The sequence shown here is derived from an EMBL/GenBank/DDBJ whole genome shotgun (WGS) entry which is preliminary data.</text>
</comment>
<name>A0AAD7YRF1_MYTSE</name>
<dbReference type="Pfam" id="PF20723">
    <property type="entry name" value="Pellino_RING"/>
    <property type="match status" value="1"/>
</dbReference>
<dbReference type="Proteomes" id="UP001231518">
    <property type="component" value="Chromosome 20"/>
</dbReference>
<evidence type="ECO:0000256" key="1">
    <source>
        <dbReference type="ARBA" id="ARBA00005639"/>
    </source>
</evidence>
<dbReference type="Pfam" id="PF04710">
    <property type="entry name" value="Pellino_FHA"/>
    <property type="match status" value="1"/>
</dbReference>
<sequence length="508" mass="55836">MGFYCKSQERKLRKFSKSKLVERVKSEKYVCVKTRRGSVIINSVCLRLLMDASIRARLKRAADSADSPILEEAGESGSEQKPKPLIKYGELVILGYNGYLPAGERGRRRSKFVLYRRPSANGVRRSKHYVVKTPHSSKAILDASQHSISYTLSRSQAVIVEYTEDPDTDMFQIGRSSESPIDFVVMDTVAGDKTGDTKVLQSTISRFACRIIADRNDVNNCRIYAAGFDSSRNIFLGEKATKWTENHEIDGLTTNGVLIMHPRGDFCGGSATCGPWRETSVGGAVFSLRESRSAQQKGLPCQAETNVLRDGTMIDLCGATLLWRSAEGLKNSPTKRDLEQLVDELNAGRPQCPVGLNTLVIPRKLSSAHQDLNQPYVYLNCGHVQGEHSWGAEGSESGSRRCPMCLTAGSVVRVCMGIEPAFYVDAGPPTYAFNPCGHMASERTVKYWASVDIPHGTNGFHAICPQRTGRHRQIGVCVKSASRDVRHGMRPATNSSCGPRAGHGFLTP</sequence>
<evidence type="ECO:0008006" key="8">
    <source>
        <dbReference type="Google" id="ProtNLM"/>
    </source>
</evidence>
<comment type="similarity">
    <text evidence="1">Belongs to the pellino family.</text>
</comment>
<evidence type="ECO:0000256" key="3">
    <source>
        <dbReference type="SAM" id="MobiDB-lite"/>
    </source>
</evidence>
<dbReference type="PANTHER" id="PTHR12098">
    <property type="entry name" value="E3 UBIQUITIN-PROTEIN LIGASE PELLINO-RELATED"/>
    <property type="match status" value="1"/>
</dbReference>
<feature type="region of interest" description="Disordered" evidence="3">
    <location>
        <begin position="488"/>
        <end position="508"/>
    </location>
</feature>
<dbReference type="InterPro" id="IPR006800">
    <property type="entry name" value="Pellino_fam"/>
</dbReference>
<dbReference type="EMBL" id="JARGEI010000011">
    <property type="protein sequence ID" value="KAJ8724048.1"/>
    <property type="molecule type" value="Genomic_DNA"/>
</dbReference>
<dbReference type="GO" id="GO:0008592">
    <property type="term" value="P:regulation of Toll signaling pathway"/>
    <property type="evidence" value="ECO:0007669"/>
    <property type="project" value="InterPro"/>
</dbReference>
<organism evidence="6 7">
    <name type="scientific">Mythimna separata</name>
    <name type="common">Oriental armyworm</name>
    <name type="synonym">Pseudaletia separata</name>
    <dbReference type="NCBI Taxonomy" id="271217"/>
    <lineage>
        <taxon>Eukaryota</taxon>
        <taxon>Metazoa</taxon>
        <taxon>Ecdysozoa</taxon>
        <taxon>Arthropoda</taxon>
        <taxon>Hexapoda</taxon>
        <taxon>Insecta</taxon>
        <taxon>Pterygota</taxon>
        <taxon>Neoptera</taxon>
        <taxon>Endopterygota</taxon>
        <taxon>Lepidoptera</taxon>
        <taxon>Glossata</taxon>
        <taxon>Ditrysia</taxon>
        <taxon>Noctuoidea</taxon>
        <taxon>Noctuidae</taxon>
        <taxon>Noctuinae</taxon>
        <taxon>Hadenini</taxon>
        <taxon>Mythimna</taxon>
    </lineage>
</organism>
<evidence type="ECO:0000256" key="2">
    <source>
        <dbReference type="ARBA" id="ARBA00022553"/>
    </source>
</evidence>
<dbReference type="InterPro" id="IPR048334">
    <property type="entry name" value="Pellino_FHA"/>
</dbReference>
<evidence type="ECO:0000259" key="4">
    <source>
        <dbReference type="Pfam" id="PF04710"/>
    </source>
</evidence>
<proteinExistence type="inferred from homology"/>
<dbReference type="AlphaFoldDB" id="A0AAD7YRF1"/>
<accession>A0AAD7YRF1</accession>
<protein>
    <recommendedName>
        <fullName evidence="8">Protein pellino</fullName>
    </recommendedName>
</protein>
<evidence type="ECO:0000313" key="6">
    <source>
        <dbReference type="EMBL" id="KAJ8724048.1"/>
    </source>
</evidence>
<reference evidence="6" key="1">
    <citation type="submission" date="2023-03" db="EMBL/GenBank/DDBJ databases">
        <title>Chromosome-level genomes of two armyworms, Mythimna separata and Mythimna loreyi, provide insights into the biosynthesis and reception of sex pheromones.</title>
        <authorList>
            <person name="Zhao H."/>
        </authorList>
    </citation>
    <scope>NUCLEOTIDE SEQUENCE</scope>
    <source>
        <strain evidence="6">BeijingLab</strain>
        <tissue evidence="6">Pupa</tissue>
    </source>
</reference>
<keyword evidence="7" id="KW-1185">Reference proteome</keyword>
<gene>
    <name evidence="6" type="ORF">PYW07_008028</name>
</gene>
<feature type="domain" description="Pellino RING" evidence="5">
    <location>
        <begin position="345"/>
        <end position="466"/>
    </location>
</feature>
<dbReference type="GO" id="GO:0000209">
    <property type="term" value="P:protein polyubiquitination"/>
    <property type="evidence" value="ECO:0007669"/>
    <property type="project" value="InterPro"/>
</dbReference>
<dbReference type="InterPro" id="IPR048335">
    <property type="entry name" value="Pellino_RING"/>
</dbReference>
<feature type="domain" description="Pellino FHA" evidence="4">
    <location>
        <begin position="81"/>
        <end position="340"/>
    </location>
</feature>